<sequence>MPRVDRSAVVGDERCLPDVAVVNAPEGPGKQAVVRERAPEHRASAAACGGAGR</sequence>
<reference evidence="2 3" key="1">
    <citation type="submission" date="2021-01" db="EMBL/GenBank/DDBJ databases">
        <title>Whole genome shotgun sequence of Cellulomonas oligotrophica NBRC 109435.</title>
        <authorList>
            <person name="Komaki H."/>
            <person name="Tamura T."/>
        </authorList>
    </citation>
    <scope>NUCLEOTIDE SEQUENCE [LARGE SCALE GENOMIC DNA]</scope>
    <source>
        <strain evidence="2 3">NBRC 109435</strain>
    </source>
</reference>
<gene>
    <name evidence="2" type="ORF">Col01nite_00600</name>
</gene>
<dbReference type="Proteomes" id="UP000618382">
    <property type="component" value="Unassembled WGS sequence"/>
</dbReference>
<comment type="caution">
    <text evidence="2">The sequence shown here is derived from an EMBL/GenBank/DDBJ whole genome shotgun (WGS) entry which is preliminary data.</text>
</comment>
<evidence type="ECO:0000313" key="3">
    <source>
        <dbReference type="Proteomes" id="UP000618382"/>
    </source>
</evidence>
<name>A0ABQ4D5A1_9CELL</name>
<accession>A0ABQ4D5A1</accession>
<feature type="compositionally biased region" description="Basic and acidic residues" evidence="1">
    <location>
        <begin position="33"/>
        <end position="43"/>
    </location>
</feature>
<evidence type="ECO:0000256" key="1">
    <source>
        <dbReference type="SAM" id="MobiDB-lite"/>
    </source>
</evidence>
<proteinExistence type="predicted"/>
<keyword evidence="3" id="KW-1185">Reference proteome</keyword>
<evidence type="ECO:0000313" key="2">
    <source>
        <dbReference type="EMBL" id="GIG30901.1"/>
    </source>
</evidence>
<organism evidence="2 3">
    <name type="scientific">Cellulomonas oligotrophica</name>
    <dbReference type="NCBI Taxonomy" id="931536"/>
    <lineage>
        <taxon>Bacteria</taxon>
        <taxon>Bacillati</taxon>
        <taxon>Actinomycetota</taxon>
        <taxon>Actinomycetes</taxon>
        <taxon>Micrococcales</taxon>
        <taxon>Cellulomonadaceae</taxon>
        <taxon>Cellulomonas</taxon>
    </lineage>
</organism>
<protein>
    <submittedName>
        <fullName evidence="2">Uncharacterized protein</fullName>
    </submittedName>
</protein>
<dbReference type="EMBL" id="BONN01000001">
    <property type="protein sequence ID" value="GIG30901.1"/>
    <property type="molecule type" value="Genomic_DNA"/>
</dbReference>
<feature type="compositionally biased region" description="Low complexity" evidence="1">
    <location>
        <begin position="44"/>
        <end position="53"/>
    </location>
</feature>
<feature type="region of interest" description="Disordered" evidence="1">
    <location>
        <begin position="27"/>
        <end position="53"/>
    </location>
</feature>